<evidence type="ECO:0000313" key="1">
    <source>
        <dbReference type="EMBL" id="MCI70428.1"/>
    </source>
</evidence>
<name>A0A392UBK7_9FABA</name>
<protein>
    <submittedName>
        <fullName evidence="1">Uncharacterized protein</fullName>
    </submittedName>
</protein>
<feature type="non-terminal residue" evidence="1">
    <location>
        <position position="18"/>
    </location>
</feature>
<reference evidence="1 2" key="1">
    <citation type="journal article" date="2018" name="Front. Plant Sci.">
        <title>Red Clover (Trifolium pratense) and Zigzag Clover (T. medium) - A Picture of Genomic Similarities and Differences.</title>
        <authorList>
            <person name="Dluhosova J."/>
            <person name="Istvanek J."/>
            <person name="Nedelnik J."/>
            <person name="Repkova J."/>
        </authorList>
    </citation>
    <scope>NUCLEOTIDE SEQUENCE [LARGE SCALE GENOMIC DNA]</scope>
    <source>
        <strain evidence="2">cv. 10/8</strain>
        <tissue evidence="1">Leaf</tissue>
    </source>
</reference>
<dbReference type="EMBL" id="LXQA010775768">
    <property type="protein sequence ID" value="MCI70428.1"/>
    <property type="molecule type" value="Genomic_DNA"/>
</dbReference>
<evidence type="ECO:0000313" key="2">
    <source>
        <dbReference type="Proteomes" id="UP000265520"/>
    </source>
</evidence>
<dbReference type="Proteomes" id="UP000265520">
    <property type="component" value="Unassembled WGS sequence"/>
</dbReference>
<keyword evidence="2" id="KW-1185">Reference proteome</keyword>
<accession>A0A392UBK7</accession>
<organism evidence="1 2">
    <name type="scientific">Trifolium medium</name>
    <dbReference type="NCBI Taxonomy" id="97028"/>
    <lineage>
        <taxon>Eukaryota</taxon>
        <taxon>Viridiplantae</taxon>
        <taxon>Streptophyta</taxon>
        <taxon>Embryophyta</taxon>
        <taxon>Tracheophyta</taxon>
        <taxon>Spermatophyta</taxon>
        <taxon>Magnoliopsida</taxon>
        <taxon>eudicotyledons</taxon>
        <taxon>Gunneridae</taxon>
        <taxon>Pentapetalae</taxon>
        <taxon>rosids</taxon>
        <taxon>fabids</taxon>
        <taxon>Fabales</taxon>
        <taxon>Fabaceae</taxon>
        <taxon>Papilionoideae</taxon>
        <taxon>50 kb inversion clade</taxon>
        <taxon>NPAAA clade</taxon>
        <taxon>Hologalegina</taxon>
        <taxon>IRL clade</taxon>
        <taxon>Trifolieae</taxon>
        <taxon>Trifolium</taxon>
    </lineage>
</organism>
<comment type="caution">
    <text evidence="1">The sequence shown here is derived from an EMBL/GenBank/DDBJ whole genome shotgun (WGS) entry which is preliminary data.</text>
</comment>
<proteinExistence type="predicted"/>
<dbReference type="AlphaFoldDB" id="A0A392UBK7"/>
<sequence length="18" mass="2050">MPNVLPYVLDVMQEHPAP</sequence>